<keyword evidence="1" id="KW-0732">Signal</keyword>
<reference evidence="2" key="1">
    <citation type="journal article" date="2020" name="mSystems">
        <title>Genome- and Community-Level Interaction Insights into Carbon Utilization and Element Cycling Functions of Hydrothermarchaeota in Hydrothermal Sediment.</title>
        <authorList>
            <person name="Zhou Z."/>
            <person name="Liu Y."/>
            <person name="Xu W."/>
            <person name="Pan J."/>
            <person name="Luo Z.H."/>
            <person name="Li M."/>
        </authorList>
    </citation>
    <scope>NUCLEOTIDE SEQUENCE [LARGE SCALE GENOMIC DNA]</scope>
    <source>
        <strain evidence="2">SpSt-853</strain>
    </source>
</reference>
<accession>A0A7C5AM93</accession>
<proteinExistence type="predicted"/>
<sequence length="163" mass="18193">MMRTLLAVLALMIGLSPMVTQATTQVEDVIFLDGQIYPLHTLPLEQYFNSGHPRPPLRAPHTAMWRGYKATWEIRGDRLFLKDLEAWTPTGKAGLEAVFPGRKAPIPATWFTGKLKIPQGKPQKPYVPYPLYAKYLIISVEKGQVMGRQVLDQPGGPGSLPSR</sequence>
<organism evidence="2">
    <name type="scientific">Desulfobacca acetoxidans</name>
    <dbReference type="NCBI Taxonomy" id="60893"/>
    <lineage>
        <taxon>Bacteria</taxon>
        <taxon>Pseudomonadati</taxon>
        <taxon>Thermodesulfobacteriota</taxon>
        <taxon>Desulfobaccia</taxon>
        <taxon>Desulfobaccales</taxon>
        <taxon>Desulfobaccaceae</taxon>
        <taxon>Desulfobacca</taxon>
    </lineage>
</organism>
<comment type="caution">
    <text evidence="2">The sequence shown here is derived from an EMBL/GenBank/DDBJ whole genome shotgun (WGS) entry which is preliminary data.</text>
</comment>
<evidence type="ECO:0000256" key="1">
    <source>
        <dbReference type="SAM" id="SignalP"/>
    </source>
</evidence>
<protein>
    <submittedName>
        <fullName evidence="2">Uncharacterized protein</fullName>
    </submittedName>
</protein>
<dbReference type="AlphaFoldDB" id="A0A7C5AM93"/>
<feature type="chain" id="PRO_5027782521" evidence="1">
    <location>
        <begin position="23"/>
        <end position="163"/>
    </location>
</feature>
<name>A0A7C5AM93_9BACT</name>
<feature type="signal peptide" evidence="1">
    <location>
        <begin position="1"/>
        <end position="22"/>
    </location>
</feature>
<gene>
    <name evidence="2" type="ORF">ENW48_07540</name>
</gene>
<evidence type="ECO:0000313" key="2">
    <source>
        <dbReference type="EMBL" id="HGZ12055.1"/>
    </source>
</evidence>
<dbReference type="EMBL" id="DTKJ01000055">
    <property type="protein sequence ID" value="HGZ12055.1"/>
    <property type="molecule type" value="Genomic_DNA"/>
</dbReference>